<dbReference type="SMART" id="SM00382">
    <property type="entry name" value="AAA"/>
    <property type="match status" value="1"/>
</dbReference>
<dbReference type="RefSeq" id="WP_377043487.1">
    <property type="nucleotide sequence ID" value="NZ_JBHLUN010000005.1"/>
</dbReference>
<dbReference type="PROSITE" id="PS50893">
    <property type="entry name" value="ABC_TRANSPORTER_2"/>
    <property type="match status" value="1"/>
</dbReference>
<proteinExistence type="inferred from homology"/>
<reference evidence="6 7" key="1">
    <citation type="submission" date="2024-09" db="EMBL/GenBank/DDBJ databases">
        <authorList>
            <person name="Sun Q."/>
            <person name="Mori K."/>
        </authorList>
    </citation>
    <scope>NUCLEOTIDE SEQUENCE [LARGE SCALE GENOMIC DNA]</scope>
    <source>
        <strain evidence="6 7">TBRC 5777</strain>
    </source>
</reference>
<evidence type="ECO:0000256" key="2">
    <source>
        <dbReference type="ARBA" id="ARBA00022448"/>
    </source>
</evidence>
<evidence type="ECO:0000313" key="6">
    <source>
        <dbReference type="EMBL" id="MFC0407759.1"/>
    </source>
</evidence>
<dbReference type="InterPro" id="IPR003593">
    <property type="entry name" value="AAA+_ATPase"/>
</dbReference>
<dbReference type="Gene3D" id="3.40.50.300">
    <property type="entry name" value="P-loop containing nucleotide triphosphate hydrolases"/>
    <property type="match status" value="1"/>
</dbReference>
<dbReference type="PANTHER" id="PTHR42788:SF13">
    <property type="entry name" value="ALIPHATIC SULFONATES IMPORT ATP-BINDING PROTEIN SSUB"/>
    <property type="match status" value="1"/>
</dbReference>
<sequence>MGSQPAIAVEGVTKNFRLDDGRQFTALDDVSLSLAEGEFVTLLGPSGCGKSTILRLVAALEEPSAGRVTVEGRPPAELSRRHRLGVAFQDHALLPWLDVAANIALPFKVAGMRVDAARVASLIRLVGLSGFEKARPRQLSGGMRQRVAIARALVLKPDVLLLDEPFGALDAVTRRGMNIELQRIWTEQRTTTLLVTHDVGEALFLSDRIIVLSGRPGRVARVVEVPFERPRDPSIMRTELFHQMADDLTDALVPTAGLNVARLA</sequence>
<keyword evidence="7" id="KW-1185">Reference proteome</keyword>
<dbReference type="CDD" id="cd03293">
    <property type="entry name" value="ABC_NrtD_SsuB_transporters"/>
    <property type="match status" value="1"/>
</dbReference>
<dbReference type="InterPro" id="IPR027417">
    <property type="entry name" value="P-loop_NTPase"/>
</dbReference>
<comment type="caution">
    <text evidence="6">The sequence shown here is derived from an EMBL/GenBank/DDBJ whole genome shotgun (WGS) entry which is preliminary data.</text>
</comment>
<evidence type="ECO:0000259" key="5">
    <source>
        <dbReference type="PROSITE" id="PS50893"/>
    </source>
</evidence>
<keyword evidence="4 6" id="KW-0067">ATP-binding</keyword>
<dbReference type="PROSITE" id="PS00211">
    <property type="entry name" value="ABC_TRANSPORTER_1"/>
    <property type="match status" value="1"/>
</dbReference>
<accession>A0ABV6JQ68</accession>
<dbReference type="Pfam" id="PF00005">
    <property type="entry name" value="ABC_tran"/>
    <property type="match status" value="1"/>
</dbReference>
<comment type="similarity">
    <text evidence="1">Belongs to the ABC transporter superfamily.</text>
</comment>
<protein>
    <submittedName>
        <fullName evidence="6">ABC transporter ATP-binding protein</fullName>
    </submittedName>
</protein>
<keyword evidence="2" id="KW-0813">Transport</keyword>
<dbReference type="InterPro" id="IPR003439">
    <property type="entry name" value="ABC_transporter-like_ATP-bd"/>
</dbReference>
<keyword evidence="3" id="KW-0547">Nucleotide-binding</keyword>
<dbReference type="EMBL" id="JBHLUN010000005">
    <property type="protein sequence ID" value="MFC0407759.1"/>
    <property type="molecule type" value="Genomic_DNA"/>
</dbReference>
<dbReference type="SUPFAM" id="SSF52540">
    <property type="entry name" value="P-loop containing nucleoside triphosphate hydrolases"/>
    <property type="match status" value="1"/>
</dbReference>
<name>A0ABV6JQ68_9PROT</name>
<evidence type="ECO:0000256" key="1">
    <source>
        <dbReference type="ARBA" id="ARBA00005417"/>
    </source>
</evidence>
<feature type="domain" description="ABC transporter" evidence="5">
    <location>
        <begin position="7"/>
        <end position="239"/>
    </location>
</feature>
<dbReference type="Proteomes" id="UP001589865">
    <property type="component" value="Unassembled WGS sequence"/>
</dbReference>
<dbReference type="PANTHER" id="PTHR42788">
    <property type="entry name" value="TAURINE IMPORT ATP-BINDING PROTEIN-RELATED"/>
    <property type="match status" value="1"/>
</dbReference>
<dbReference type="GO" id="GO:0005524">
    <property type="term" value="F:ATP binding"/>
    <property type="evidence" value="ECO:0007669"/>
    <property type="project" value="UniProtKB-KW"/>
</dbReference>
<evidence type="ECO:0000256" key="4">
    <source>
        <dbReference type="ARBA" id="ARBA00022840"/>
    </source>
</evidence>
<dbReference type="InterPro" id="IPR017871">
    <property type="entry name" value="ABC_transporter-like_CS"/>
</dbReference>
<evidence type="ECO:0000256" key="3">
    <source>
        <dbReference type="ARBA" id="ARBA00022741"/>
    </source>
</evidence>
<dbReference type="InterPro" id="IPR050166">
    <property type="entry name" value="ABC_transporter_ATP-bind"/>
</dbReference>
<evidence type="ECO:0000313" key="7">
    <source>
        <dbReference type="Proteomes" id="UP001589865"/>
    </source>
</evidence>
<organism evidence="6 7">
    <name type="scientific">Roseomonas elaeocarpi</name>
    <dbReference type="NCBI Taxonomy" id="907779"/>
    <lineage>
        <taxon>Bacteria</taxon>
        <taxon>Pseudomonadati</taxon>
        <taxon>Pseudomonadota</taxon>
        <taxon>Alphaproteobacteria</taxon>
        <taxon>Acetobacterales</taxon>
        <taxon>Roseomonadaceae</taxon>
        <taxon>Roseomonas</taxon>
    </lineage>
</organism>
<gene>
    <name evidence="6" type="ORF">ACFFGY_05825</name>
</gene>